<evidence type="ECO:0000256" key="1">
    <source>
        <dbReference type="SAM" id="Phobius"/>
    </source>
</evidence>
<dbReference type="InterPro" id="IPR036366">
    <property type="entry name" value="PGBDSf"/>
</dbReference>
<keyword evidence="1" id="KW-1133">Transmembrane helix</keyword>
<name>A0A5E8GYA7_ROSAD</name>
<gene>
    <name evidence="4" type="ORF">SADFL11_1812</name>
</gene>
<dbReference type="EMBL" id="ACCU02000003">
    <property type="protein sequence ID" value="EEE44524.2"/>
    <property type="molecule type" value="Genomic_DNA"/>
</dbReference>
<evidence type="ECO:0000313" key="4">
    <source>
        <dbReference type="EMBL" id="EEE44524.2"/>
    </source>
</evidence>
<dbReference type="InterPro" id="IPR036365">
    <property type="entry name" value="PGBD-like_sf"/>
</dbReference>
<dbReference type="Gene3D" id="1.10.101.10">
    <property type="entry name" value="PGBD-like superfamily/PGBD"/>
    <property type="match status" value="1"/>
</dbReference>
<reference evidence="4 5" key="2">
    <citation type="submission" date="2013-04" db="EMBL/GenBank/DDBJ databases">
        <authorList>
            <person name="Fiebig A."/>
            <person name="Pradella S."/>
            <person name="Wagner-Doebler I."/>
        </authorList>
    </citation>
    <scope>NUCLEOTIDE SEQUENCE [LARGE SCALE GENOMIC DNA]</scope>
    <source>
        <strain evidence="5">DSM 17067 / NCIMB 14079 / DFL-11</strain>
    </source>
</reference>
<reference evidence="4 5" key="1">
    <citation type="submission" date="2008-01" db="EMBL/GenBank/DDBJ databases">
        <authorList>
            <person name="Wagner-Dobler I."/>
            <person name="Ferriera S."/>
            <person name="Johnson J."/>
            <person name="Kravitz S."/>
            <person name="Beeson K."/>
            <person name="Sutton G."/>
            <person name="Rogers Y.-H."/>
            <person name="Friedman R."/>
            <person name="Frazier M."/>
            <person name="Venter J.C."/>
        </authorList>
    </citation>
    <scope>NUCLEOTIDE SEQUENCE [LARGE SCALE GENOMIC DNA]</scope>
    <source>
        <strain evidence="5">DSM 17067 / NCIMB 14079 / DFL-11</strain>
    </source>
</reference>
<accession>A0A5E8GYA7</accession>
<dbReference type="AlphaFoldDB" id="A0A5E8GYA7"/>
<evidence type="ECO:0000259" key="3">
    <source>
        <dbReference type="Pfam" id="PF01471"/>
    </source>
</evidence>
<comment type="caution">
    <text evidence="4">The sequence shown here is derived from an EMBL/GenBank/DDBJ whole genome shotgun (WGS) entry which is preliminary data.</text>
</comment>
<protein>
    <submittedName>
        <fullName evidence="4">Putative peptidoglycan binding domain protein</fullName>
    </submittedName>
</protein>
<evidence type="ECO:0000256" key="2">
    <source>
        <dbReference type="SAM" id="SignalP"/>
    </source>
</evidence>
<evidence type="ECO:0000313" key="5">
    <source>
        <dbReference type="Proteomes" id="UP000004703"/>
    </source>
</evidence>
<feature type="domain" description="Peptidoglycan binding-like" evidence="3">
    <location>
        <begin position="96"/>
        <end position="151"/>
    </location>
</feature>
<feature type="transmembrane region" description="Helical" evidence="1">
    <location>
        <begin position="43"/>
        <end position="73"/>
    </location>
</feature>
<sequence>MITGVQRTRSVTRLHIAVCALSVALLTPAPALADPFKSGVIGGIGGLAIGGIIGGGRGAAVGALVGGVGGAIVGANDQKRQQRELRRPAAPVSASSPLVSGIQGALAAKGYDPGAVDGRMGPGTAQAISAYQQANGLLVTGQPSQALLDHMRGG</sequence>
<keyword evidence="1" id="KW-0472">Membrane</keyword>
<feature type="chain" id="PRO_5023129860" evidence="2">
    <location>
        <begin position="34"/>
        <end position="154"/>
    </location>
</feature>
<dbReference type="SUPFAM" id="SSF47090">
    <property type="entry name" value="PGBD-like"/>
    <property type="match status" value="1"/>
</dbReference>
<organism evidence="4 5">
    <name type="scientific">Roseibium alexandrii (strain DSM 17067 / NCIMB 14079 / DFL-11)</name>
    <name type="common">Labrenzia alexandrii</name>
    <dbReference type="NCBI Taxonomy" id="244592"/>
    <lineage>
        <taxon>Bacteria</taxon>
        <taxon>Pseudomonadati</taxon>
        <taxon>Pseudomonadota</taxon>
        <taxon>Alphaproteobacteria</taxon>
        <taxon>Hyphomicrobiales</taxon>
        <taxon>Stappiaceae</taxon>
        <taxon>Roseibium</taxon>
    </lineage>
</organism>
<keyword evidence="2" id="KW-0732">Signal</keyword>
<dbReference type="Pfam" id="PF01471">
    <property type="entry name" value="PG_binding_1"/>
    <property type="match status" value="1"/>
</dbReference>
<feature type="signal peptide" evidence="2">
    <location>
        <begin position="1"/>
        <end position="33"/>
    </location>
</feature>
<dbReference type="RefSeq" id="WP_134852934.1">
    <property type="nucleotide sequence ID" value="NZ_CM011002.1"/>
</dbReference>
<dbReference type="Proteomes" id="UP000004703">
    <property type="component" value="Chromosome"/>
</dbReference>
<dbReference type="InterPro" id="IPR002477">
    <property type="entry name" value="Peptidoglycan-bd-like"/>
</dbReference>
<proteinExistence type="predicted"/>
<keyword evidence="1" id="KW-0812">Transmembrane</keyword>